<keyword evidence="2 5" id="KW-0812">Transmembrane</keyword>
<dbReference type="RefSeq" id="WP_168624623.1">
    <property type="nucleotide sequence ID" value="NZ_JAAZQQ010000006.1"/>
</dbReference>
<dbReference type="CDD" id="cd09323">
    <property type="entry name" value="TDT_SLAC1_like"/>
    <property type="match status" value="1"/>
</dbReference>
<evidence type="ECO:0000256" key="2">
    <source>
        <dbReference type="ARBA" id="ARBA00022692"/>
    </source>
</evidence>
<dbReference type="PANTHER" id="PTHR37955:SF1">
    <property type="entry name" value="DEP DOMAIN-CONTAINING PROTEIN"/>
    <property type="match status" value="1"/>
</dbReference>
<feature type="transmembrane region" description="Helical" evidence="5">
    <location>
        <begin position="206"/>
        <end position="227"/>
    </location>
</feature>
<name>A0A7X6K0G1_9RHOB</name>
<evidence type="ECO:0000313" key="6">
    <source>
        <dbReference type="EMBL" id="NKX46240.1"/>
    </source>
</evidence>
<dbReference type="Gene3D" id="1.50.10.150">
    <property type="entry name" value="Voltage-dependent anion channel"/>
    <property type="match status" value="1"/>
</dbReference>
<dbReference type="Proteomes" id="UP000526408">
    <property type="component" value="Unassembled WGS sequence"/>
</dbReference>
<feature type="transmembrane region" description="Helical" evidence="5">
    <location>
        <begin position="52"/>
        <end position="70"/>
    </location>
</feature>
<keyword evidence="4 5" id="KW-0472">Membrane</keyword>
<sequence length="326" mass="34837">MAEAQARETDEFSRLEHLPVTFFAVLMGLFGLALALHAAAGSYDLAEGPARAVLWLGLACFVGIGAVYLAKAVRYPRAVAAEWHHPVKLAFFPTITISLLLMATAIHGYRPDLAGPVWLVGMVGQGVLTVAVISGWISHRAFEVGHLTPAWFIPAVGNVIVPLAGVPLGWVETSWLFFSAGMIFWLILLVLVFNRLIFHAPIPARLFPTLVILIAPPAVAFVSYTRLAGGIDPFAHVLLNAAYVFAALVLVQVPKLAKLPFALSWWALSFPLAALSVASFAYGRAAASAVHVGIGLVVLAALLAVVAGLLWRTGLAIARDEICRPE</sequence>
<keyword evidence="7" id="KW-1185">Reference proteome</keyword>
<evidence type="ECO:0000256" key="5">
    <source>
        <dbReference type="SAM" id="Phobius"/>
    </source>
</evidence>
<protein>
    <submittedName>
        <fullName evidence="6">C4-dicarboxylate ABC transporter</fullName>
    </submittedName>
</protein>
<gene>
    <name evidence="6" type="ORF">HCU73_16730</name>
</gene>
<dbReference type="InterPro" id="IPR038665">
    <property type="entry name" value="Voltage-dep_anion_channel_sf"/>
</dbReference>
<proteinExistence type="predicted"/>
<feature type="transmembrane region" description="Helical" evidence="5">
    <location>
        <begin position="263"/>
        <end position="283"/>
    </location>
</feature>
<dbReference type="InterPro" id="IPR052951">
    <property type="entry name" value="Tellurite_res_ion_channel"/>
</dbReference>
<keyword evidence="3 5" id="KW-1133">Transmembrane helix</keyword>
<feature type="transmembrane region" description="Helical" evidence="5">
    <location>
        <begin position="90"/>
        <end position="109"/>
    </location>
</feature>
<feature type="transmembrane region" description="Helical" evidence="5">
    <location>
        <begin position="289"/>
        <end position="311"/>
    </location>
</feature>
<dbReference type="PANTHER" id="PTHR37955">
    <property type="entry name" value="TELLURITE RESISTANCE PROTEIN TEHA"/>
    <property type="match status" value="1"/>
</dbReference>
<dbReference type="GO" id="GO:0046583">
    <property type="term" value="F:monoatomic cation efflux transmembrane transporter activity"/>
    <property type="evidence" value="ECO:0007669"/>
    <property type="project" value="TreeGrafter"/>
</dbReference>
<dbReference type="Pfam" id="PF03595">
    <property type="entry name" value="SLAC1"/>
    <property type="match status" value="1"/>
</dbReference>
<evidence type="ECO:0000313" key="7">
    <source>
        <dbReference type="Proteomes" id="UP000526408"/>
    </source>
</evidence>
<feature type="transmembrane region" description="Helical" evidence="5">
    <location>
        <begin position="115"/>
        <end position="138"/>
    </location>
</feature>
<feature type="transmembrane region" description="Helical" evidence="5">
    <location>
        <begin position="150"/>
        <end position="170"/>
    </location>
</feature>
<organism evidence="6 7">
    <name type="scientific">Roseicyclus persicicus</name>
    <dbReference type="NCBI Taxonomy" id="2650661"/>
    <lineage>
        <taxon>Bacteria</taxon>
        <taxon>Pseudomonadati</taxon>
        <taxon>Pseudomonadota</taxon>
        <taxon>Alphaproteobacteria</taxon>
        <taxon>Rhodobacterales</taxon>
        <taxon>Roseobacteraceae</taxon>
        <taxon>Roseicyclus</taxon>
    </lineage>
</organism>
<dbReference type="InterPro" id="IPR004695">
    <property type="entry name" value="SLAC1/Mae1/Ssu1/TehA"/>
</dbReference>
<feature type="transmembrane region" description="Helical" evidence="5">
    <location>
        <begin position="233"/>
        <end position="251"/>
    </location>
</feature>
<evidence type="ECO:0000256" key="3">
    <source>
        <dbReference type="ARBA" id="ARBA00022989"/>
    </source>
</evidence>
<evidence type="ECO:0000256" key="1">
    <source>
        <dbReference type="ARBA" id="ARBA00004141"/>
    </source>
</evidence>
<accession>A0A7X6K0G1</accession>
<evidence type="ECO:0000256" key="4">
    <source>
        <dbReference type="ARBA" id="ARBA00023136"/>
    </source>
</evidence>
<dbReference type="AlphaFoldDB" id="A0A7X6K0G1"/>
<dbReference type="GO" id="GO:0005886">
    <property type="term" value="C:plasma membrane"/>
    <property type="evidence" value="ECO:0007669"/>
    <property type="project" value="TreeGrafter"/>
</dbReference>
<comment type="subcellular location">
    <subcellularLocation>
        <location evidence="1">Membrane</location>
        <topology evidence="1">Multi-pass membrane protein</topology>
    </subcellularLocation>
</comment>
<reference evidence="6 7" key="1">
    <citation type="submission" date="2020-04" db="EMBL/GenBank/DDBJ databases">
        <authorList>
            <person name="Yoon J."/>
        </authorList>
    </citation>
    <scope>NUCLEOTIDE SEQUENCE [LARGE SCALE GENOMIC DNA]</scope>
    <source>
        <strain evidence="6 7">KMU-115</strain>
    </source>
</reference>
<feature type="transmembrane region" description="Helical" evidence="5">
    <location>
        <begin position="176"/>
        <end position="194"/>
    </location>
</feature>
<dbReference type="EMBL" id="JAAZQQ010000006">
    <property type="protein sequence ID" value="NKX46240.1"/>
    <property type="molecule type" value="Genomic_DNA"/>
</dbReference>
<comment type="caution">
    <text evidence="6">The sequence shown here is derived from an EMBL/GenBank/DDBJ whole genome shotgun (WGS) entry which is preliminary data.</text>
</comment>
<feature type="transmembrane region" description="Helical" evidence="5">
    <location>
        <begin position="20"/>
        <end position="40"/>
    </location>
</feature>